<reference evidence="1" key="2">
    <citation type="journal article" date="2023" name="Microbiol Resour">
        <title>Decontamination and Annotation of the Draft Genome Sequence of the Oomycete Lagenidium giganteum ARSEF 373.</title>
        <authorList>
            <person name="Morgan W.R."/>
            <person name="Tartar A."/>
        </authorList>
    </citation>
    <scope>NUCLEOTIDE SEQUENCE</scope>
    <source>
        <strain evidence="1">ARSEF 373</strain>
    </source>
</reference>
<dbReference type="EMBL" id="DAKRPA010000007">
    <property type="protein sequence ID" value="DBA04554.1"/>
    <property type="molecule type" value="Genomic_DNA"/>
</dbReference>
<dbReference type="InterPro" id="IPR032048">
    <property type="entry name" value="TGase_elicitor"/>
</dbReference>
<comment type="caution">
    <text evidence="1">The sequence shown here is derived from an EMBL/GenBank/DDBJ whole genome shotgun (WGS) entry which is preliminary data.</text>
</comment>
<protein>
    <submittedName>
        <fullName evidence="1">Uncharacterized protein</fullName>
    </submittedName>
</protein>
<evidence type="ECO:0000313" key="1">
    <source>
        <dbReference type="EMBL" id="DBA04554.1"/>
    </source>
</evidence>
<reference evidence="1" key="1">
    <citation type="submission" date="2022-11" db="EMBL/GenBank/DDBJ databases">
        <authorList>
            <person name="Morgan W.R."/>
            <person name="Tartar A."/>
        </authorList>
    </citation>
    <scope>NUCLEOTIDE SEQUENCE</scope>
    <source>
        <strain evidence="1">ARSEF 373</strain>
    </source>
</reference>
<dbReference type="GO" id="GO:0016755">
    <property type="term" value="F:aminoacyltransferase activity"/>
    <property type="evidence" value="ECO:0007669"/>
    <property type="project" value="InterPro"/>
</dbReference>
<gene>
    <name evidence="1" type="ORF">N0F65_011102</name>
</gene>
<keyword evidence="2" id="KW-1185">Reference proteome</keyword>
<organism evidence="1 2">
    <name type="scientific">Lagenidium giganteum</name>
    <dbReference type="NCBI Taxonomy" id="4803"/>
    <lineage>
        <taxon>Eukaryota</taxon>
        <taxon>Sar</taxon>
        <taxon>Stramenopiles</taxon>
        <taxon>Oomycota</taxon>
        <taxon>Peronosporomycetes</taxon>
        <taxon>Pythiales</taxon>
        <taxon>Pythiaceae</taxon>
    </lineage>
</organism>
<accession>A0AAV2ZFG0</accession>
<dbReference type="Proteomes" id="UP001146120">
    <property type="component" value="Unassembled WGS sequence"/>
</dbReference>
<proteinExistence type="predicted"/>
<name>A0AAV2ZFG0_9STRA</name>
<dbReference type="AlphaFoldDB" id="A0AAV2ZFG0"/>
<sequence length="112" mass="12445">MVAWSGICHAWAPPAILEPVPQWPVITSGVTFQPLDIKALLSPTYDSAEPSATLFGHVFDNDNTTFDANNRSLDQTYRDLNPGFFHIAMTNLIEKLQKGFVLDVDPGQQVWS</sequence>
<dbReference type="Pfam" id="PF16683">
    <property type="entry name" value="TGase_elicitor"/>
    <property type="match status" value="1"/>
</dbReference>
<evidence type="ECO:0000313" key="2">
    <source>
        <dbReference type="Proteomes" id="UP001146120"/>
    </source>
</evidence>